<accession>A0AAE1H5W1</accession>
<sequence length="92" mass="10388">MYVLFPAEEIVLGPHNPSPSSAGRHGPAGRQRPSLCRYHRQLYEQQQRDSQLHSQLHEQQLQRDHAAQDDILAALVQGHRTPYPSTDGAVKL</sequence>
<evidence type="ECO:0000256" key="1">
    <source>
        <dbReference type="SAM" id="MobiDB-lite"/>
    </source>
</evidence>
<organism evidence="2 3">
    <name type="scientific">Frankliniella fusca</name>
    <dbReference type="NCBI Taxonomy" id="407009"/>
    <lineage>
        <taxon>Eukaryota</taxon>
        <taxon>Metazoa</taxon>
        <taxon>Ecdysozoa</taxon>
        <taxon>Arthropoda</taxon>
        <taxon>Hexapoda</taxon>
        <taxon>Insecta</taxon>
        <taxon>Pterygota</taxon>
        <taxon>Neoptera</taxon>
        <taxon>Paraneoptera</taxon>
        <taxon>Thysanoptera</taxon>
        <taxon>Terebrantia</taxon>
        <taxon>Thripoidea</taxon>
        <taxon>Thripidae</taxon>
        <taxon>Frankliniella</taxon>
    </lineage>
</organism>
<proteinExistence type="predicted"/>
<feature type="region of interest" description="Disordered" evidence="1">
    <location>
        <begin position="46"/>
        <end position="65"/>
    </location>
</feature>
<dbReference type="Proteomes" id="UP001219518">
    <property type="component" value="Unassembled WGS sequence"/>
</dbReference>
<evidence type="ECO:0000313" key="2">
    <source>
        <dbReference type="EMBL" id="KAK3915103.1"/>
    </source>
</evidence>
<gene>
    <name evidence="2" type="ORF">KUF71_024380</name>
</gene>
<protein>
    <submittedName>
        <fullName evidence="2">Transcription factor 1</fullName>
    </submittedName>
</protein>
<keyword evidence="3" id="KW-1185">Reference proteome</keyword>
<reference evidence="2" key="1">
    <citation type="submission" date="2021-07" db="EMBL/GenBank/DDBJ databases">
        <authorList>
            <person name="Catto M.A."/>
            <person name="Jacobson A."/>
            <person name="Kennedy G."/>
            <person name="Labadie P."/>
            <person name="Hunt B.G."/>
            <person name="Srinivasan R."/>
        </authorList>
    </citation>
    <scope>NUCLEOTIDE SEQUENCE</scope>
    <source>
        <strain evidence="2">PL_HMW_Pooled</strain>
        <tissue evidence="2">Head</tissue>
    </source>
</reference>
<name>A0AAE1H5W1_9NEOP</name>
<reference evidence="2" key="2">
    <citation type="journal article" date="2023" name="BMC Genomics">
        <title>Pest status, molecular evolution, and epigenetic factors derived from the genome assembly of Frankliniella fusca, a thysanopteran phytovirus vector.</title>
        <authorList>
            <person name="Catto M.A."/>
            <person name="Labadie P.E."/>
            <person name="Jacobson A.L."/>
            <person name="Kennedy G.G."/>
            <person name="Srinivasan R."/>
            <person name="Hunt B.G."/>
        </authorList>
    </citation>
    <scope>NUCLEOTIDE SEQUENCE</scope>
    <source>
        <strain evidence="2">PL_HMW_Pooled</strain>
    </source>
</reference>
<evidence type="ECO:0000313" key="3">
    <source>
        <dbReference type="Proteomes" id="UP001219518"/>
    </source>
</evidence>
<dbReference type="AlphaFoldDB" id="A0AAE1H5W1"/>
<dbReference type="EMBL" id="JAHWGI010000406">
    <property type="protein sequence ID" value="KAK3915103.1"/>
    <property type="molecule type" value="Genomic_DNA"/>
</dbReference>
<comment type="caution">
    <text evidence="2">The sequence shown here is derived from an EMBL/GenBank/DDBJ whole genome shotgun (WGS) entry which is preliminary data.</text>
</comment>
<feature type="region of interest" description="Disordered" evidence="1">
    <location>
        <begin position="11"/>
        <end position="33"/>
    </location>
</feature>